<dbReference type="SUPFAM" id="SSF51011">
    <property type="entry name" value="Glycosyl hydrolase domain"/>
    <property type="match status" value="1"/>
</dbReference>
<comment type="caution">
    <text evidence="2">The sequence shown here is derived from an EMBL/GenBank/DDBJ whole genome shotgun (WGS) entry which is preliminary data.</text>
</comment>
<dbReference type="GO" id="GO:0003824">
    <property type="term" value="F:catalytic activity"/>
    <property type="evidence" value="ECO:0007669"/>
    <property type="project" value="InterPro"/>
</dbReference>
<dbReference type="EMBL" id="AJWZ01000120">
    <property type="protein sequence ID" value="EKC77820.1"/>
    <property type="molecule type" value="Genomic_DNA"/>
</dbReference>
<protein>
    <submittedName>
        <fullName evidence="2">Alpha amylase catalytic region</fullName>
    </submittedName>
</protein>
<proteinExistence type="predicted"/>
<sequence>CDMAMLVPIDFWNETAARLRRVKPDLFLLAEAEETNLFEQGAFDACYGWEIHHLMNDVARQRVRVTAMRDWLYADLRRYPRSAMRLAFTSNHDENTWSGSEFTRLGDAREIMTVFTFVMPGGLPLIYTGQEIGYDHSFSFFDRDPIPSYGANWHTGFYRRLTAMRHSCPALASGERGGEMIEIRNNAEDCLMTFVREVEGNRVVAVMNLSPYAIQADYYTGIYAGLYTDALTGDCYELRGHVRESMAPWSYRILTR</sequence>
<dbReference type="GO" id="GO:0005975">
    <property type="term" value="P:carbohydrate metabolic process"/>
    <property type="evidence" value="ECO:0007669"/>
    <property type="project" value="InterPro"/>
</dbReference>
<name>K1UHQ9_9ZZZZ</name>
<feature type="domain" description="Alpha-amylase/branching enzyme C-terminal all beta" evidence="1">
    <location>
        <begin position="185"/>
        <end position="241"/>
    </location>
</feature>
<dbReference type="Pfam" id="PF02806">
    <property type="entry name" value="Alpha-amylase_C"/>
    <property type="match status" value="1"/>
</dbReference>
<dbReference type="Gene3D" id="3.20.20.80">
    <property type="entry name" value="Glycosidases"/>
    <property type="match status" value="1"/>
</dbReference>
<feature type="non-terminal residue" evidence="2">
    <location>
        <position position="1"/>
    </location>
</feature>
<evidence type="ECO:0000313" key="2">
    <source>
        <dbReference type="EMBL" id="EKC77820.1"/>
    </source>
</evidence>
<organism evidence="2">
    <name type="scientific">human gut metagenome</name>
    <dbReference type="NCBI Taxonomy" id="408170"/>
    <lineage>
        <taxon>unclassified sequences</taxon>
        <taxon>metagenomes</taxon>
        <taxon>organismal metagenomes</taxon>
    </lineage>
</organism>
<dbReference type="SUPFAM" id="SSF51445">
    <property type="entry name" value="(Trans)glycosidases"/>
    <property type="match status" value="1"/>
</dbReference>
<accession>K1UHQ9</accession>
<dbReference type="AlphaFoldDB" id="K1UHQ9"/>
<dbReference type="PANTHER" id="PTHR47786">
    <property type="entry name" value="ALPHA-1,4-GLUCAN:MALTOSE-1-PHOSPHATE MALTOSYLTRANSFERASE"/>
    <property type="match status" value="1"/>
</dbReference>
<dbReference type="InterPro" id="IPR017853">
    <property type="entry name" value="GH"/>
</dbReference>
<dbReference type="InterPro" id="IPR006048">
    <property type="entry name" value="A-amylase/branching_C"/>
</dbReference>
<gene>
    <name evidence="2" type="ORF">OBE_00171</name>
</gene>
<dbReference type="PANTHER" id="PTHR47786:SF2">
    <property type="entry name" value="GLYCOSYL HYDROLASE FAMILY 13 CATALYTIC DOMAIN-CONTAINING PROTEIN"/>
    <property type="match status" value="1"/>
</dbReference>
<evidence type="ECO:0000259" key="1">
    <source>
        <dbReference type="Pfam" id="PF02806"/>
    </source>
</evidence>
<dbReference type="GO" id="GO:0043169">
    <property type="term" value="F:cation binding"/>
    <property type="evidence" value="ECO:0007669"/>
    <property type="project" value="InterPro"/>
</dbReference>
<reference evidence="2" key="1">
    <citation type="journal article" date="2013" name="Environ. Microbiol.">
        <title>Microbiota from the distal guts of lean and obese adolescents exhibit partial functional redundancy besides clear differences in community structure.</title>
        <authorList>
            <person name="Ferrer M."/>
            <person name="Ruiz A."/>
            <person name="Lanza F."/>
            <person name="Haange S.B."/>
            <person name="Oberbach A."/>
            <person name="Till H."/>
            <person name="Bargiela R."/>
            <person name="Campoy C."/>
            <person name="Segura M.T."/>
            <person name="Richter M."/>
            <person name="von Bergen M."/>
            <person name="Seifert J."/>
            <person name="Suarez A."/>
        </authorList>
    </citation>
    <scope>NUCLEOTIDE SEQUENCE</scope>
</reference>